<evidence type="ECO:0000313" key="10">
    <source>
        <dbReference type="Proteomes" id="UP000365824"/>
    </source>
</evidence>
<dbReference type="GO" id="GO:0009279">
    <property type="term" value="C:cell outer membrane"/>
    <property type="evidence" value="ECO:0007669"/>
    <property type="project" value="UniProtKB-SubCell"/>
</dbReference>
<dbReference type="Pfam" id="PF14322">
    <property type="entry name" value="SusD-like_3"/>
    <property type="match status" value="1"/>
</dbReference>
<feature type="domain" description="SusD-like N-terminal" evidence="8">
    <location>
        <begin position="21"/>
        <end position="220"/>
    </location>
</feature>
<evidence type="ECO:0000256" key="1">
    <source>
        <dbReference type="ARBA" id="ARBA00004442"/>
    </source>
</evidence>
<dbReference type="PROSITE" id="PS51257">
    <property type="entry name" value="PROKAR_LIPOPROTEIN"/>
    <property type="match status" value="1"/>
</dbReference>
<dbReference type="Pfam" id="PF07980">
    <property type="entry name" value="SusD_RagB"/>
    <property type="match status" value="1"/>
</dbReference>
<evidence type="ECO:0000259" key="7">
    <source>
        <dbReference type="Pfam" id="PF07980"/>
    </source>
</evidence>
<feature type="signal peptide" evidence="6">
    <location>
        <begin position="1"/>
        <end position="20"/>
    </location>
</feature>
<dbReference type="RefSeq" id="WP_149951365.1">
    <property type="nucleotide sequence ID" value="NZ_CP103100.1"/>
</dbReference>
<name>A0A9P4DY20_BACOV</name>
<comment type="similarity">
    <text evidence="2">Belongs to the SusD family.</text>
</comment>
<feature type="chain" id="PRO_5040181827" evidence="6">
    <location>
        <begin position="21"/>
        <end position="622"/>
    </location>
</feature>
<proteinExistence type="inferred from homology"/>
<evidence type="ECO:0000256" key="5">
    <source>
        <dbReference type="ARBA" id="ARBA00023237"/>
    </source>
</evidence>
<keyword evidence="4" id="KW-0472">Membrane</keyword>
<dbReference type="SUPFAM" id="SSF48452">
    <property type="entry name" value="TPR-like"/>
    <property type="match status" value="1"/>
</dbReference>
<keyword evidence="3 6" id="KW-0732">Signal</keyword>
<dbReference type="EMBL" id="VWLB01000002">
    <property type="protein sequence ID" value="KAA3931111.1"/>
    <property type="molecule type" value="Genomic_DNA"/>
</dbReference>
<evidence type="ECO:0000256" key="6">
    <source>
        <dbReference type="SAM" id="SignalP"/>
    </source>
</evidence>
<organism evidence="9 10">
    <name type="scientific">Bacteroides ovatus</name>
    <dbReference type="NCBI Taxonomy" id="28116"/>
    <lineage>
        <taxon>Bacteria</taxon>
        <taxon>Pseudomonadati</taxon>
        <taxon>Bacteroidota</taxon>
        <taxon>Bacteroidia</taxon>
        <taxon>Bacteroidales</taxon>
        <taxon>Bacteroidaceae</taxon>
        <taxon>Bacteroides</taxon>
    </lineage>
</organism>
<protein>
    <submittedName>
        <fullName evidence="9">RagB/SusD family nutrient uptake outer membrane protein</fullName>
    </submittedName>
</protein>
<accession>A0A9P4DY20</accession>
<dbReference type="Gene3D" id="1.25.40.390">
    <property type="match status" value="1"/>
</dbReference>
<evidence type="ECO:0000256" key="2">
    <source>
        <dbReference type="ARBA" id="ARBA00006275"/>
    </source>
</evidence>
<evidence type="ECO:0000259" key="8">
    <source>
        <dbReference type="Pfam" id="PF14322"/>
    </source>
</evidence>
<evidence type="ECO:0000256" key="4">
    <source>
        <dbReference type="ARBA" id="ARBA00023136"/>
    </source>
</evidence>
<gene>
    <name evidence="9" type="ORF">F3F25_01195</name>
</gene>
<keyword evidence="5" id="KW-0998">Cell outer membrane</keyword>
<dbReference type="Proteomes" id="UP000365824">
    <property type="component" value="Unassembled WGS sequence"/>
</dbReference>
<dbReference type="InterPro" id="IPR012944">
    <property type="entry name" value="SusD_RagB_dom"/>
</dbReference>
<dbReference type="InterPro" id="IPR011990">
    <property type="entry name" value="TPR-like_helical_dom_sf"/>
</dbReference>
<sequence length="622" mass="70579">MKKKIFILTALMGLILSACSDFLDRKPLTMPENETFLASREQLENYINALYRTLPAPAQYGMSVRGEEVNSDNILAEKYDKRLNGENNQFSGSADWEKGYQNLRNVNYFFHYYKVPEGLESDEVLSLRGEAYFLRAYWHFYLLTRFGDIPLMDGFWDDNATVAGLQKPASKRSDVARFILNDLKAAIGQVPEARASLFERSKYSGLRISKEAATILAMRVALYEGSWEKYHKGTKFATEDNHTEFFQEVMKWGDEQFFKSKLALNTKDTDKEYVNAEDAFAHLFNKKDLSQIQEAVLWKKYSVADGVFHRLGALLASGAVDGQGPSGLSKSLVDNYLNADGTFINPKDEKYKDFNEMFKERDARLLVTVMHSGPDCKYRASSPTNKPMNVRAYDATGTEDEMKEKNEDIVSPNLNGDGNSKSVTGFHIRLGIDTTYVDNESETVVVLFRYAEGLLCYAEAAEELDLCTDDVLNKTLKPLRERAGVTYVKPTKADPNFPFTGLSPVLQEIRRERRSELALQGFRLDDLMRWAVAGTLKGQDGRGRGAYLGEDGVLYKSFSPKGRESLKLVLKDNDGWTDPLQQYLPQGYLFDLNRDYLLPIPPDELQLNRELKQNPGWGDANE</sequence>
<dbReference type="InterPro" id="IPR033985">
    <property type="entry name" value="SusD-like_N"/>
</dbReference>
<evidence type="ECO:0000313" key="9">
    <source>
        <dbReference type="EMBL" id="KAA3931111.1"/>
    </source>
</evidence>
<comment type="subcellular location">
    <subcellularLocation>
        <location evidence="1">Cell outer membrane</location>
    </subcellularLocation>
</comment>
<feature type="domain" description="RagB/SusD" evidence="7">
    <location>
        <begin position="322"/>
        <end position="617"/>
    </location>
</feature>
<evidence type="ECO:0000256" key="3">
    <source>
        <dbReference type="ARBA" id="ARBA00022729"/>
    </source>
</evidence>
<dbReference type="AlphaFoldDB" id="A0A9P4DY20"/>
<comment type="caution">
    <text evidence="9">The sequence shown here is derived from an EMBL/GenBank/DDBJ whole genome shotgun (WGS) entry which is preliminary data.</text>
</comment>
<reference evidence="9 10" key="1">
    <citation type="journal article" date="2019" name="Nat. Med.">
        <title>A library of human gut bacterial isolates paired with longitudinal multiomics data enables mechanistic microbiome research.</title>
        <authorList>
            <person name="Poyet M."/>
            <person name="Groussin M."/>
            <person name="Gibbons S.M."/>
            <person name="Avila-Pacheco J."/>
            <person name="Jiang X."/>
            <person name="Kearney S.M."/>
            <person name="Perrotta A.R."/>
            <person name="Berdy B."/>
            <person name="Zhao S."/>
            <person name="Lieberman T.D."/>
            <person name="Swanson P.K."/>
            <person name="Smith M."/>
            <person name="Roesemann S."/>
            <person name="Alexander J.E."/>
            <person name="Rich S.A."/>
            <person name="Livny J."/>
            <person name="Vlamakis H."/>
            <person name="Clish C."/>
            <person name="Bullock K."/>
            <person name="Deik A."/>
            <person name="Scott J."/>
            <person name="Pierce K.A."/>
            <person name="Xavier R.J."/>
            <person name="Alm E.J."/>
        </authorList>
    </citation>
    <scope>NUCLEOTIDE SEQUENCE [LARGE SCALE GENOMIC DNA]</scope>
    <source>
        <strain evidence="9 10">BIOML-A160</strain>
    </source>
</reference>